<keyword evidence="8" id="KW-1185">Reference proteome</keyword>
<accession>A0A2T1M3B2</accession>
<dbReference type="SUPFAM" id="SSF52540">
    <property type="entry name" value="P-loop containing nucleoside triphosphate hydrolases"/>
    <property type="match status" value="1"/>
</dbReference>
<evidence type="ECO:0000256" key="2">
    <source>
        <dbReference type="ARBA" id="ARBA00022679"/>
    </source>
</evidence>
<proteinExistence type="inferred from homology"/>
<dbReference type="Gene3D" id="3.40.50.300">
    <property type="entry name" value="P-loop containing nucleotide triphosphate hydrolases"/>
    <property type="match status" value="1"/>
</dbReference>
<dbReference type="PIRSF" id="PIRSF028756">
    <property type="entry name" value="PPK2_prd"/>
    <property type="match status" value="1"/>
</dbReference>
<dbReference type="Proteomes" id="UP000239001">
    <property type="component" value="Unassembled WGS sequence"/>
</dbReference>
<dbReference type="EC" id="2.7.4.-" evidence="4"/>
<comment type="similarity">
    <text evidence="1 4">Belongs to the polyphosphate kinase 2 (PPK2) family. Class I subfamily.</text>
</comment>
<dbReference type="AlphaFoldDB" id="A0A2T1M3B2"/>
<reference evidence="7 8" key="2">
    <citation type="submission" date="2018-03" db="EMBL/GenBank/DDBJ databases">
        <authorList>
            <person name="Keele B.F."/>
        </authorList>
    </citation>
    <scope>NUCLEOTIDE SEQUENCE [LARGE SCALE GENOMIC DNA]</scope>
    <source>
        <strain evidence="7 8">CCALA 016</strain>
    </source>
</reference>
<feature type="compositionally biased region" description="Polar residues" evidence="5">
    <location>
        <begin position="41"/>
        <end position="59"/>
    </location>
</feature>
<organism evidence="7 8">
    <name type="scientific">Aphanothece hegewaldii CCALA 016</name>
    <dbReference type="NCBI Taxonomy" id="2107694"/>
    <lineage>
        <taxon>Bacteria</taxon>
        <taxon>Bacillati</taxon>
        <taxon>Cyanobacteriota</taxon>
        <taxon>Cyanophyceae</taxon>
        <taxon>Oscillatoriophycideae</taxon>
        <taxon>Chroococcales</taxon>
        <taxon>Aphanothecaceae</taxon>
        <taxon>Aphanothece</taxon>
    </lineage>
</organism>
<dbReference type="InterPro" id="IPR022488">
    <property type="entry name" value="PPK2-related"/>
</dbReference>
<dbReference type="Pfam" id="PF03976">
    <property type="entry name" value="PPK2"/>
    <property type="match status" value="1"/>
</dbReference>
<feature type="domain" description="Polyphosphate kinase-2-related" evidence="6">
    <location>
        <begin position="60"/>
        <end position="283"/>
    </location>
</feature>
<keyword evidence="3 4" id="KW-0418">Kinase</keyword>
<dbReference type="RefSeq" id="WP_106454949.1">
    <property type="nucleotide sequence ID" value="NZ_PXOH01000001.1"/>
</dbReference>
<keyword evidence="2 4" id="KW-0808">Transferase</keyword>
<evidence type="ECO:0000256" key="5">
    <source>
        <dbReference type="SAM" id="MobiDB-lite"/>
    </source>
</evidence>
<protein>
    <recommendedName>
        <fullName evidence="4">ADP/GDP-polyphosphate phosphotransferase</fullName>
        <ecNumber evidence="4">2.7.4.-</ecNumber>
    </recommendedName>
    <alternativeName>
        <fullName evidence="4">Polyphosphate kinase PPK2</fullName>
    </alternativeName>
</protein>
<comment type="subunit">
    <text evidence="4">Homotetramer.</text>
</comment>
<sequence>MSEIIENAIHELNDGVGKKEQKAKKKAKKQKKKPKDDIYEPSQQLDNLNNSNDEGQTSKLNNKFYEKELMRLQVELVKMQYWIKHVGLRVVLIFEGRDAAGKGGTIKRITEPLNPRGCRVVALGTPSDLQKTQWYFQRYVEHLPSAGEIVLFDRSWYNRAGVEHVMGFCTEEQYKEFLFSCPEFERMLVRSGIVLLKYWFSVSDHEQETRFQSRLLDPARRWKLSPMDLESRERWVEYSQAKDKMFAHTNIPEAPWFTVEADDKKRARLNCIKHILSKIPYEDLTPDPLILPPRKPAADYIRPPRNEQFFVPHFY</sequence>
<evidence type="ECO:0000256" key="4">
    <source>
        <dbReference type="RuleBase" id="RU369062"/>
    </source>
</evidence>
<evidence type="ECO:0000313" key="8">
    <source>
        <dbReference type="Proteomes" id="UP000239001"/>
    </source>
</evidence>
<dbReference type="PANTHER" id="PTHR34383:SF1">
    <property type="entry name" value="ADP-POLYPHOSPHATE PHOSPHOTRANSFERASE"/>
    <property type="match status" value="1"/>
</dbReference>
<dbReference type="PANTHER" id="PTHR34383">
    <property type="entry name" value="POLYPHOSPHATE:AMP PHOSPHOTRANSFERASE-RELATED"/>
    <property type="match status" value="1"/>
</dbReference>
<evidence type="ECO:0000313" key="7">
    <source>
        <dbReference type="EMBL" id="PSF39327.1"/>
    </source>
</evidence>
<dbReference type="EMBL" id="PXOH01000001">
    <property type="protein sequence ID" value="PSF39327.1"/>
    <property type="molecule type" value="Genomic_DNA"/>
</dbReference>
<dbReference type="NCBIfam" id="TIGR03707">
    <property type="entry name" value="PPK2_P_aer"/>
    <property type="match status" value="1"/>
</dbReference>
<comment type="caution">
    <text evidence="7">The sequence shown here is derived from an EMBL/GenBank/DDBJ whole genome shotgun (WGS) entry which is preliminary data.</text>
</comment>
<evidence type="ECO:0000256" key="1">
    <source>
        <dbReference type="ARBA" id="ARBA00009924"/>
    </source>
</evidence>
<dbReference type="GO" id="GO:0008976">
    <property type="term" value="F:polyphosphate kinase activity"/>
    <property type="evidence" value="ECO:0007669"/>
    <property type="project" value="UniProtKB-UniRule"/>
</dbReference>
<evidence type="ECO:0000259" key="6">
    <source>
        <dbReference type="Pfam" id="PF03976"/>
    </source>
</evidence>
<reference evidence="7 8" key="1">
    <citation type="submission" date="2018-03" db="EMBL/GenBank/DDBJ databases">
        <title>The ancient ancestry and fast evolution of plastids.</title>
        <authorList>
            <person name="Moore K.R."/>
            <person name="Magnabosco C."/>
            <person name="Momper L."/>
            <person name="Gold D.A."/>
            <person name="Bosak T."/>
            <person name="Fournier G.P."/>
        </authorList>
    </citation>
    <scope>NUCLEOTIDE SEQUENCE [LARGE SCALE GENOMIC DNA]</scope>
    <source>
        <strain evidence="7 8">CCALA 016</strain>
    </source>
</reference>
<name>A0A2T1M3B2_9CHRO</name>
<comment type="function">
    <text evidence="4">Uses inorganic polyphosphate (polyP) as a donor to convert GDP to GTP or ADP to ATP.</text>
</comment>
<dbReference type="InterPro" id="IPR022486">
    <property type="entry name" value="PPK2_PA0141"/>
</dbReference>
<dbReference type="GO" id="GO:0006793">
    <property type="term" value="P:phosphorus metabolic process"/>
    <property type="evidence" value="ECO:0007669"/>
    <property type="project" value="InterPro"/>
</dbReference>
<feature type="compositionally biased region" description="Basic residues" evidence="5">
    <location>
        <begin position="21"/>
        <end position="33"/>
    </location>
</feature>
<feature type="region of interest" description="Disordered" evidence="5">
    <location>
        <begin position="15"/>
        <end position="59"/>
    </location>
</feature>
<evidence type="ECO:0000256" key="3">
    <source>
        <dbReference type="ARBA" id="ARBA00022777"/>
    </source>
</evidence>
<dbReference type="InterPro" id="IPR016898">
    <property type="entry name" value="Polyphosphate_phosphotransfera"/>
</dbReference>
<dbReference type="OrthoDB" id="9775224at2"/>
<gene>
    <name evidence="7" type="primary">ppk2</name>
    <name evidence="7" type="ORF">C7H19_00635</name>
</gene>
<dbReference type="InterPro" id="IPR027417">
    <property type="entry name" value="P-loop_NTPase"/>
</dbReference>